<name>A0ABQ6I5D0_9MICO</name>
<organism evidence="3 4">
    <name type="scientific">Luteimicrobium album</name>
    <dbReference type="NCBI Taxonomy" id="1054550"/>
    <lineage>
        <taxon>Bacteria</taxon>
        <taxon>Bacillati</taxon>
        <taxon>Actinomycetota</taxon>
        <taxon>Actinomycetes</taxon>
        <taxon>Micrococcales</taxon>
        <taxon>Luteimicrobium</taxon>
    </lineage>
</organism>
<reference evidence="4" key="1">
    <citation type="journal article" date="2019" name="Int. J. Syst. Evol. Microbiol.">
        <title>The Global Catalogue of Microorganisms (GCM) 10K type strain sequencing project: providing services to taxonomists for standard genome sequencing and annotation.</title>
        <authorList>
            <consortium name="The Broad Institute Genomics Platform"/>
            <consortium name="The Broad Institute Genome Sequencing Center for Infectious Disease"/>
            <person name="Wu L."/>
            <person name="Ma J."/>
        </authorList>
    </citation>
    <scope>NUCLEOTIDE SEQUENCE [LARGE SCALE GENOMIC DNA]</scope>
    <source>
        <strain evidence="4">NBRC 106348</strain>
    </source>
</reference>
<accession>A0ABQ6I5D0</accession>
<evidence type="ECO:0000256" key="1">
    <source>
        <dbReference type="SAM" id="MobiDB-lite"/>
    </source>
</evidence>
<sequence length="287" mass="30098">MAVNLVAQVGRDRAREVLETSFAQFQADRGVVGLAKQAQAHAEALQGYGKAMTCDRGDFAEYLGIRRKIAAREAELSRSASANRRAEVAAAFEKLRTGDVVEVPSGRRAGYVVVVDRGRGGGFDGPSPTVLTSEGRAKRLTLADAPAGIAVVGTVRVPKGFNARNARHRKDLVSSMRNALADGRTPPGAQRRGEHRRGRGAPRPTTSSSRACVRRCAPTRATRAPTGRTTRAGANATSASRTSTACSCAASSPAPGRSRRCSTARATCCSSSATSRATRTADRASCA</sequence>
<comment type="caution">
    <text evidence="3">The sequence shown here is derived from an EMBL/GenBank/DDBJ whole genome shotgun (WGS) entry which is preliminary data.</text>
</comment>
<proteinExistence type="predicted"/>
<evidence type="ECO:0000313" key="3">
    <source>
        <dbReference type="EMBL" id="GMA25989.1"/>
    </source>
</evidence>
<feature type="domain" description="HelY-like SH3" evidence="2">
    <location>
        <begin position="87"/>
        <end position="182"/>
    </location>
</feature>
<dbReference type="Pfam" id="PF26090">
    <property type="entry name" value="SH3_HelY"/>
    <property type="match status" value="1"/>
</dbReference>
<evidence type="ECO:0000313" key="4">
    <source>
        <dbReference type="Proteomes" id="UP001157091"/>
    </source>
</evidence>
<dbReference type="Proteomes" id="UP001157091">
    <property type="component" value="Unassembled WGS sequence"/>
</dbReference>
<gene>
    <name evidence="3" type="ORF">GCM10025864_37480</name>
</gene>
<dbReference type="EMBL" id="BSUK01000001">
    <property type="protein sequence ID" value="GMA25989.1"/>
    <property type="molecule type" value="Genomic_DNA"/>
</dbReference>
<feature type="region of interest" description="Disordered" evidence="1">
    <location>
        <begin position="176"/>
        <end position="237"/>
    </location>
</feature>
<evidence type="ECO:0000259" key="2">
    <source>
        <dbReference type="Pfam" id="PF26090"/>
    </source>
</evidence>
<feature type="compositionally biased region" description="Low complexity" evidence="1">
    <location>
        <begin position="210"/>
        <end position="237"/>
    </location>
</feature>
<dbReference type="InterPro" id="IPR058621">
    <property type="entry name" value="SH3_HelY"/>
</dbReference>
<dbReference type="RefSeq" id="WP_431310356.1">
    <property type="nucleotide sequence ID" value="NZ_BSUK01000001.1"/>
</dbReference>
<keyword evidence="4" id="KW-1185">Reference proteome</keyword>
<protein>
    <recommendedName>
        <fullName evidence="2">HelY-like SH3 domain-containing protein</fullName>
    </recommendedName>
</protein>